<dbReference type="PROSITE" id="PS50931">
    <property type="entry name" value="HTH_LYSR"/>
    <property type="match status" value="1"/>
</dbReference>
<dbReference type="InterPro" id="IPR005119">
    <property type="entry name" value="LysR_subst-bd"/>
</dbReference>
<gene>
    <name evidence="6" type="ORF">C9J01_13810</name>
</gene>
<dbReference type="FunFam" id="1.10.10.10:FF:000001">
    <property type="entry name" value="LysR family transcriptional regulator"/>
    <property type="match status" value="1"/>
</dbReference>
<dbReference type="SUPFAM" id="SSF53850">
    <property type="entry name" value="Periplasmic binding protein-like II"/>
    <property type="match status" value="1"/>
</dbReference>
<dbReference type="PANTHER" id="PTHR30126:SF40">
    <property type="entry name" value="HTH-TYPE TRANSCRIPTIONAL REGULATOR GLTR"/>
    <property type="match status" value="1"/>
</dbReference>
<dbReference type="GO" id="GO:0000976">
    <property type="term" value="F:transcription cis-regulatory region binding"/>
    <property type="evidence" value="ECO:0007669"/>
    <property type="project" value="TreeGrafter"/>
</dbReference>
<dbReference type="Pfam" id="PF00126">
    <property type="entry name" value="HTH_1"/>
    <property type="match status" value="1"/>
</dbReference>
<dbReference type="InterPro" id="IPR036390">
    <property type="entry name" value="WH_DNA-bd_sf"/>
</dbReference>
<dbReference type="InterPro" id="IPR036388">
    <property type="entry name" value="WH-like_DNA-bd_sf"/>
</dbReference>
<evidence type="ECO:0000259" key="5">
    <source>
        <dbReference type="PROSITE" id="PS50931"/>
    </source>
</evidence>
<dbReference type="InterPro" id="IPR000847">
    <property type="entry name" value="LysR_HTH_N"/>
</dbReference>
<dbReference type="SUPFAM" id="SSF46785">
    <property type="entry name" value="Winged helix' DNA-binding domain"/>
    <property type="match status" value="1"/>
</dbReference>
<accession>A0A2T3NDJ2</accession>
<comment type="caution">
    <text evidence="6">The sequence shown here is derived from an EMBL/GenBank/DDBJ whole genome shotgun (WGS) entry which is preliminary data.</text>
</comment>
<keyword evidence="3" id="KW-0238">DNA-binding</keyword>
<feature type="domain" description="HTH lysR-type" evidence="5">
    <location>
        <begin position="6"/>
        <end position="63"/>
    </location>
</feature>
<dbReference type="PRINTS" id="PR00039">
    <property type="entry name" value="HTHLYSR"/>
</dbReference>
<reference evidence="6 7" key="1">
    <citation type="submission" date="2018-03" db="EMBL/GenBank/DDBJ databases">
        <title>Whole genome sequencing of Histamine producing bacteria.</title>
        <authorList>
            <person name="Butler K."/>
        </authorList>
    </citation>
    <scope>NUCLEOTIDE SEQUENCE [LARGE SCALE GENOMIC DNA]</scope>
    <source>
        <strain evidence="6 7">DSM 19138</strain>
    </source>
</reference>
<dbReference type="EMBL" id="PYMB01000005">
    <property type="protein sequence ID" value="PSW12253.1"/>
    <property type="molecule type" value="Genomic_DNA"/>
</dbReference>
<dbReference type="Gene3D" id="1.10.10.10">
    <property type="entry name" value="Winged helix-like DNA-binding domain superfamily/Winged helix DNA-binding domain"/>
    <property type="match status" value="1"/>
</dbReference>
<sequence length="318" mass="35919">MDNIAFDLRQLRTFISVVESGSFSQAAKQLNQTQSAVSQLIQSLELALDSKLLDRSKRPIQLTISGRELYEQGSKLLIESRKLQDWMHSIEKGKLPRLRLGMVDSVTQLAGIEILKYLQPKVAHVHQVTGTAPELLASLQAGKSDIIITMSNQDVPQGLAMMPLLNEQYVIVTPKDWPQKDIKNLASNQPYLGYENWTPTGTQTNNWLKWRNINVSSQYSLDRADNVLGMVAEGLGWSLTAPTFLARQINLLDHVDCHPLPPPSMTRQLVVISRKGESDSLLQQFVTDVRDIILNQKVFEVQRRWEWMSVGLETNPAH</sequence>
<dbReference type="Pfam" id="PF03466">
    <property type="entry name" value="LysR_substrate"/>
    <property type="match status" value="1"/>
</dbReference>
<dbReference type="PANTHER" id="PTHR30126">
    <property type="entry name" value="HTH-TYPE TRANSCRIPTIONAL REGULATOR"/>
    <property type="match status" value="1"/>
</dbReference>
<evidence type="ECO:0000313" key="6">
    <source>
        <dbReference type="EMBL" id="PSW12253.1"/>
    </source>
</evidence>
<evidence type="ECO:0000256" key="1">
    <source>
        <dbReference type="ARBA" id="ARBA00009437"/>
    </source>
</evidence>
<keyword evidence="4" id="KW-0804">Transcription</keyword>
<evidence type="ECO:0000313" key="7">
    <source>
        <dbReference type="Proteomes" id="UP000241346"/>
    </source>
</evidence>
<proteinExistence type="inferred from homology"/>
<comment type="similarity">
    <text evidence="1">Belongs to the LysR transcriptional regulatory family.</text>
</comment>
<dbReference type="AlphaFoldDB" id="A0A2T3NDJ2"/>
<keyword evidence="2" id="KW-0805">Transcription regulation</keyword>
<dbReference type="Gene3D" id="3.40.190.290">
    <property type="match status" value="1"/>
</dbReference>
<protein>
    <submittedName>
        <fullName evidence="6">LysR family transcriptional regulator</fullName>
    </submittedName>
</protein>
<evidence type="ECO:0000256" key="4">
    <source>
        <dbReference type="ARBA" id="ARBA00023163"/>
    </source>
</evidence>
<evidence type="ECO:0000256" key="2">
    <source>
        <dbReference type="ARBA" id="ARBA00023015"/>
    </source>
</evidence>
<dbReference type="Proteomes" id="UP000241346">
    <property type="component" value="Unassembled WGS sequence"/>
</dbReference>
<organism evidence="6 7">
    <name type="scientific">Photobacterium rosenbergii</name>
    <dbReference type="NCBI Taxonomy" id="294936"/>
    <lineage>
        <taxon>Bacteria</taxon>
        <taxon>Pseudomonadati</taxon>
        <taxon>Pseudomonadota</taxon>
        <taxon>Gammaproteobacteria</taxon>
        <taxon>Vibrionales</taxon>
        <taxon>Vibrionaceae</taxon>
        <taxon>Photobacterium</taxon>
    </lineage>
</organism>
<dbReference type="OrthoDB" id="6113677at2"/>
<name>A0A2T3NDJ2_9GAMM</name>
<evidence type="ECO:0000256" key="3">
    <source>
        <dbReference type="ARBA" id="ARBA00023125"/>
    </source>
</evidence>
<dbReference type="GO" id="GO:0003700">
    <property type="term" value="F:DNA-binding transcription factor activity"/>
    <property type="evidence" value="ECO:0007669"/>
    <property type="project" value="InterPro"/>
</dbReference>
<dbReference type="RefSeq" id="WP_107298743.1">
    <property type="nucleotide sequence ID" value="NZ_PYMB01000005.1"/>
</dbReference>